<evidence type="ECO:0000256" key="8">
    <source>
        <dbReference type="SAM" id="MobiDB-lite"/>
    </source>
</evidence>
<dbReference type="PANTHER" id="PTHR13257">
    <property type="entry name" value="NUCLEOPORIN NUP84-RELATED"/>
    <property type="match status" value="1"/>
</dbReference>
<dbReference type="AlphaFoldDB" id="A0AAV3P994"/>
<dbReference type="GO" id="GO:0000056">
    <property type="term" value="P:ribosomal small subunit export from nucleus"/>
    <property type="evidence" value="ECO:0007669"/>
    <property type="project" value="InterPro"/>
</dbReference>
<reference evidence="9 10" key="1">
    <citation type="submission" date="2024-01" db="EMBL/GenBank/DDBJ databases">
        <title>The complete chloroplast genome sequence of Lithospermum erythrorhizon: insights into the phylogenetic relationship among Boraginaceae species and the maternal lineages of purple gromwells.</title>
        <authorList>
            <person name="Okada T."/>
            <person name="Watanabe K."/>
        </authorList>
    </citation>
    <scope>NUCLEOTIDE SEQUENCE [LARGE SCALE GENOMIC DNA]</scope>
</reference>
<organism evidence="9 10">
    <name type="scientific">Lithospermum erythrorhizon</name>
    <name type="common">Purple gromwell</name>
    <name type="synonym">Lithospermum officinale var. erythrorhizon</name>
    <dbReference type="NCBI Taxonomy" id="34254"/>
    <lineage>
        <taxon>Eukaryota</taxon>
        <taxon>Viridiplantae</taxon>
        <taxon>Streptophyta</taxon>
        <taxon>Embryophyta</taxon>
        <taxon>Tracheophyta</taxon>
        <taxon>Spermatophyta</taxon>
        <taxon>Magnoliopsida</taxon>
        <taxon>eudicotyledons</taxon>
        <taxon>Gunneridae</taxon>
        <taxon>Pentapetalae</taxon>
        <taxon>asterids</taxon>
        <taxon>lamiids</taxon>
        <taxon>Boraginales</taxon>
        <taxon>Boraginaceae</taxon>
        <taxon>Boraginoideae</taxon>
        <taxon>Lithospermeae</taxon>
        <taxon>Lithospermum</taxon>
    </lineage>
</organism>
<evidence type="ECO:0000256" key="2">
    <source>
        <dbReference type="ARBA" id="ARBA00022448"/>
    </source>
</evidence>
<comment type="caution">
    <text evidence="9">The sequence shown here is derived from an EMBL/GenBank/DDBJ whole genome shotgun (WGS) entry which is preliminary data.</text>
</comment>
<keyword evidence="6" id="KW-0906">Nuclear pore complex</keyword>
<keyword evidence="5" id="KW-0811">Translocation</keyword>
<evidence type="ECO:0000256" key="4">
    <source>
        <dbReference type="ARBA" id="ARBA00022927"/>
    </source>
</evidence>
<keyword evidence="3" id="KW-0509">mRNA transport</keyword>
<evidence type="ECO:0000256" key="7">
    <source>
        <dbReference type="ARBA" id="ARBA00023242"/>
    </source>
</evidence>
<dbReference type="PANTHER" id="PTHR13257:SF0">
    <property type="entry name" value="NUCLEAR PORE COMPLEX PROTEIN NUP88"/>
    <property type="match status" value="1"/>
</dbReference>
<evidence type="ECO:0000256" key="6">
    <source>
        <dbReference type="ARBA" id="ARBA00023132"/>
    </source>
</evidence>
<dbReference type="InterPro" id="IPR019321">
    <property type="entry name" value="Nucleoporin_Nup88"/>
</dbReference>
<dbReference type="GO" id="GO:0005643">
    <property type="term" value="C:nuclear pore"/>
    <property type="evidence" value="ECO:0007669"/>
    <property type="project" value="UniProtKB-SubCell"/>
</dbReference>
<dbReference type="InterPro" id="IPR036322">
    <property type="entry name" value="WD40_repeat_dom_sf"/>
</dbReference>
<dbReference type="SUPFAM" id="SSF50978">
    <property type="entry name" value="WD40 repeat-like"/>
    <property type="match status" value="1"/>
</dbReference>
<keyword evidence="10" id="KW-1185">Reference proteome</keyword>
<sequence length="552" mass="61287">MRFGFGISSPPDSTTTTANTLQLPASPPPSTPKEELQWVPLQHHPVFSAVHGDNNHSSAAKTAANLLAWDGASRLYVWDSHKRCLHRISIRLGEAESNTILAASPSKVLQADAQLKFDVYKISINKNGSALLLSGMEGLCVMYLYGRSTSKENTMICRTVSIGSEIYFNKNIIRTLQISWHPYSESHMGILSSDSVFRIFNLSSGLDKPEQEYYLQPIEPGSSRKVASSCPVSFSFGGDHLWDRFSVFTLFSDGSVYILCPVVPFGSVYKWELLLEIYSDAQICGLNSHHPEAVSTSSLAISWLEATFPELAKQAEESGHPLAVKAQPYVLLDSAVSLQGPLRKLCLSEGPDDEIKAAPCEGRAVSFLYDIVGKDTLLITAWSGGQLQIEALADEIQPVWNVNSRPRLSVDVHNHVVGVAMICESVSNDMSMLKLNQPPDYTVWMAQPPLLLTLAIVDLALPNKNETLITMFVDPLISERIYCLHNGGTDSIILHFLPFTNQSTGKDDKMRSPSVNPVLSPRRNIFIIWSLWFSSFVRLVWRFVDCWTYFPS</sequence>
<evidence type="ECO:0000256" key="3">
    <source>
        <dbReference type="ARBA" id="ARBA00022816"/>
    </source>
</evidence>
<keyword evidence="4" id="KW-0653">Protein transport</keyword>
<gene>
    <name evidence="9" type="ORF">LIER_07708</name>
</gene>
<proteinExistence type="predicted"/>
<keyword evidence="2" id="KW-0813">Transport</keyword>
<protein>
    <submittedName>
        <fullName evidence="9">Transporter</fullName>
    </submittedName>
</protein>
<feature type="compositionally biased region" description="Polar residues" evidence="8">
    <location>
        <begin position="10"/>
        <end position="23"/>
    </location>
</feature>
<evidence type="ECO:0000256" key="5">
    <source>
        <dbReference type="ARBA" id="ARBA00023010"/>
    </source>
</evidence>
<dbReference type="GO" id="GO:0006606">
    <property type="term" value="P:protein import into nucleus"/>
    <property type="evidence" value="ECO:0007669"/>
    <property type="project" value="TreeGrafter"/>
</dbReference>
<dbReference type="InterPro" id="IPR037700">
    <property type="entry name" value="NUP88/NUP82"/>
</dbReference>
<dbReference type="GO" id="GO:0000055">
    <property type="term" value="P:ribosomal large subunit export from nucleus"/>
    <property type="evidence" value="ECO:0007669"/>
    <property type="project" value="InterPro"/>
</dbReference>
<evidence type="ECO:0000313" key="10">
    <source>
        <dbReference type="Proteomes" id="UP001454036"/>
    </source>
</evidence>
<dbReference type="GO" id="GO:0006406">
    <property type="term" value="P:mRNA export from nucleus"/>
    <property type="evidence" value="ECO:0007669"/>
    <property type="project" value="TreeGrafter"/>
</dbReference>
<evidence type="ECO:0000313" key="9">
    <source>
        <dbReference type="EMBL" id="GAA0148195.1"/>
    </source>
</evidence>
<keyword evidence="7" id="KW-0539">Nucleus</keyword>
<dbReference type="GO" id="GO:0017056">
    <property type="term" value="F:structural constituent of nuclear pore"/>
    <property type="evidence" value="ECO:0007669"/>
    <property type="project" value="InterPro"/>
</dbReference>
<accession>A0AAV3P994</accession>
<comment type="subcellular location">
    <subcellularLocation>
        <location evidence="1">Nucleus</location>
        <location evidence="1">Nuclear pore complex</location>
    </subcellularLocation>
</comment>
<dbReference type="EMBL" id="BAABME010001199">
    <property type="protein sequence ID" value="GAA0148195.1"/>
    <property type="molecule type" value="Genomic_DNA"/>
</dbReference>
<feature type="region of interest" description="Disordered" evidence="8">
    <location>
        <begin position="1"/>
        <end position="35"/>
    </location>
</feature>
<evidence type="ECO:0000256" key="1">
    <source>
        <dbReference type="ARBA" id="ARBA00004567"/>
    </source>
</evidence>
<dbReference type="Proteomes" id="UP001454036">
    <property type="component" value="Unassembled WGS sequence"/>
</dbReference>
<name>A0AAV3P994_LITER</name>
<dbReference type="Pfam" id="PF10168">
    <property type="entry name" value="Nup88"/>
    <property type="match status" value="1"/>
</dbReference>